<evidence type="ECO:0000256" key="5">
    <source>
        <dbReference type="ARBA" id="ARBA00023014"/>
    </source>
</evidence>
<evidence type="ECO:0000259" key="7">
    <source>
        <dbReference type="Pfam" id="PF02754"/>
    </source>
</evidence>
<dbReference type="PANTHER" id="PTHR32479">
    <property type="entry name" value="GLYCOLATE OXIDASE IRON-SULFUR SUBUNIT"/>
    <property type="match status" value="1"/>
</dbReference>
<evidence type="ECO:0000313" key="10">
    <source>
        <dbReference type="Proteomes" id="UP000256424"/>
    </source>
</evidence>
<evidence type="ECO:0000259" key="8">
    <source>
        <dbReference type="Pfam" id="PF13183"/>
    </source>
</evidence>
<keyword evidence="5 6" id="KW-0411">Iron-sulfur</keyword>
<keyword evidence="10" id="KW-1185">Reference proteome</keyword>
<comment type="caution">
    <text evidence="9">The sequence shown here is derived from an EMBL/GenBank/DDBJ whole genome shotgun (WGS) entry which is preliminary data.</text>
</comment>
<organism evidence="9 10">
    <name type="scientific">Helicobacter aurati</name>
    <dbReference type="NCBI Taxonomy" id="137778"/>
    <lineage>
        <taxon>Bacteria</taxon>
        <taxon>Pseudomonadati</taxon>
        <taxon>Campylobacterota</taxon>
        <taxon>Epsilonproteobacteria</taxon>
        <taxon>Campylobacterales</taxon>
        <taxon>Helicobacteraceae</taxon>
        <taxon>Helicobacter</taxon>
    </lineage>
</organism>
<evidence type="ECO:0000256" key="6">
    <source>
        <dbReference type="PIRNR" id="PIRNR000139"/>
    </source>
</evidence>
<comment type="catalytic activity">
    <reaction evidence="6">
        <text>glycolate + A = glyoxylate + AH2</text>
        <dbReference type="Rhea" id="RHEA:21264"/>
        <dbReference type="ChEBI" id="CHEBI:13193"/>
        <dbReference type="ChEBI" id="CHEBI:17499"/>
        <dbReference type="ChEBI" id="CHEBI:29805"/>
        <dbReference type="ChEBI" id="CHEBI:36655"/>
        <dbReference type="EC" id="1.1.99.14"/>
    </reaction>
</comment>
<dbReference type="Pfam" id="PF13183">
    <property type="entry name" value="Fer4_8"/>
    <property type="match status" value="1"/>
</dbReference>
<protein>
    <recommendedName>
        <fullName evidence="6">Glycolate oxidase iron-sulfur subunit</fullName>
        <ecNumber evidence="6">1.1.99.14</ecNumber>
    </recommendedName>
</protein>
<accession>A0A3D8J2E3</accession>
<feature type="domain" description="4Fe-4S ferredoxin-type" evidence="8">
    <location>
        <begin position="15"/>
        <end position="82"/>
    </location>
</feature>
<dbReference type="OrthoDB" id="9770306at2"/>
<dbReference type="Proteomes" id="UP000256424">
    <property type="component" value="Unassembled WGS sequence"/>
</dbReference>
<dbReference type="InterPro" id="IPR004017">
    <property type="entry name" value="Cys_rich_dom"/>
</dbReference>
<dbReference type="RefSeq" id="WP_104763444.1">
    <property type="nucleotide sequence ID" value="NZ_FZPM01000023.1"/>
</dbReference>
<evidence type="ECO:0000256" key="4">
    <source>
        <dbReference type="ARBA" id="ARBA00023004"/>
    </source>
</evidence>
<comment type="catalytic activity">
    <reaction evidence="6">
        <text>(R)-lactate + A = pyruvate + AH2</text>
        <dbReference type="Rhea" id="RHEA:15089"/>
        <dbReference type="ChEBI" id="CHEBI:13193"/>
        <dbReference type="ChEBI" id="CHEBI:15361"/>
        <dbReference type="ChEBI" id="CHEBI:16004"/>
        <dbReference type="ChEBI" id="CHEBI:17499"/>
    </reaction>
</comment>
<keyword evidence="6" id="KW-0813">Transport</keyword>
<evidence type="ECO:0000313" key="9">
    <source>
        <dbReference type="EMBL" id="RDU71639.1"/>
    </source>
</evidence>
<dbReference type="Gene3D" id="1.10.1060.10">
    <property type="entry name" value="Alpha-helical ferredoxin"/>
    <property type="match status" value="1"/>
</dbReference>
<dbReference type="Pfam" id="PF02754">
    <property type="entry name" value="CCG"/>
    <property type="match status" value="2"/>
</dbReference>
<dbReference type="InterPro" id="IPR012257">
    <property type="entry name" value="Glc_ox_4Fe-4S"/>
</dbReference>
<gene>
    <name evidence="9" type="ORF">CQA66_05930</name>
</gene>
<dbReference type="GO" id="GO:0046872">
    <property type="term" value="F:metal ion binding"/>
    <property type="evidence" value="ECO:0007669"/>
    <property type="project" value="UniProtKB-UniRule"/>
</dbReference>
<dbReference type="InterPro" id="IPR017896">
    <property type="entry name" value="4Fe4S_Fe-S-bd"/>
</dbReference>
<reference evidence="9 10" key="1">
    <citation type="submission" date="2018-04" db="EMBL/GenBank/DDBJ databases">
        <title>Novel Campyloabacter and Helicobacter Species and Strains.</title>
        <authorList>
            <person name="Mannion A.J."/>
            <person name="Shen Z."/>
            <person name="Fox J.G."/>
        </authorList>
    </citation>
    <scope>NUCLEOTIDE SEQUENCE [LARGE SCALE GENOMIC DNA]</scope>
    <source>
        <strain evidence="9 10">MIT 97-5075</strain>
    </source>
</reference>
<dbReference type="EC" id="1.1.99.14" evidence="6"/>
<dbReference type="PANTHER" id="PTHR32479:SF20">
    <property type="entry name" value="GLYCOLATE OXIDASE IRON-SULFUR SUBUNIT"/>
    <property type="match status" value="1"/>
</dbReference>
<dbReference type="PROSITE" id="PS00198">
    <property type="entry name" value="4FE4S_FER_1"/>
    <property type="match status" value="1"/>
</dbReference>
<dbReference type="EMBL" id="NXLW01000010">
    <property type="protein sequence ID" value="RDU71639.1"/>
    <property type="molecule type" value="Genomic_DNA"/>
</dbReference>
<name>A0A3D8J2E3_9HELI</name>
<feature type="domain" description="Cysteine-rich" evidence="7">
    <location>
        <begin position="337"/>
        <end position="419"/>
    </location>
</feature>
<evidence type="ECO:0000256" key="1">
    <source>
        <dbReference type="ARBA" id="ARBA00022485"/>
    </source>
</evidence>
<keyword evidence="2 6" id="KW-0479">Metal-binding</keyword>
<comment type="cofactor">
    <cofactor evidence="6">
        <name>[4Fe-4S] cluster</name>
        <dbReference type="ChEBI" id="CHEBI:49883"/>
    </cofactor>
    <text evidence="6">Binds 2 [4Fe-4S] clusters.</text>
</comment>
<feature type="domain" description="Cysteine-rich" evidence="7">
    <location>
        <begin position="191"/>
        <end position="275"/>
    </location>
</feature>
<sequence>MSNVVRPLSIMQKSALSCVKCAKCVPTCTIYSVNRDEVTAPRGYLDIVSAYAEGKLRIDENFKDSIESCFLCTTCVTQCPMSLPIDVVIERARVDIARQYGIPLYKKIAFFLLGNRKILNFIFSLGFYFSPCLFKAQNGHNKLRFSIPKLKEILGNRVIMPFQPRSFLQRYKGWLESFQSDSASVTQQRIGIYIGCLSNYNYVNVGVSLVKILQRLDVQVFIPSKQECCGAPAFFSGDIRNTTRLIKKNLDYFATFLDELDAILIPEATCASMLKLDWSHALEIESEVFGIDNTEYLKKLELLTQKTFMASEWLYKHTRIMKLLQDAPLWQDTENIITYHDPCHARKTLKVFQEPRQLLRNFTMVEMQGSNVCCGFGGVTIQSEKYHLAKHVGDNKAHNIAKSGAHIVSAECSACRMQINDSLVRNNVNVDFKHPLELIAQNLGL</sequence>
<dbReference type="SUPFAM" id="SSF46548">
    <property type="entry name" value="alpha-helical ferredoxin"/>
    <property type="match status" value="1"/>
</dbReference>
<keyword evidence="6" id="KW-0249">Electron transport</keyword>
<dbReference type="GO" id="GO:0051539">
    <property type="term" value="F:4 iron, 4 sulfur cluster binding"/>
    <property type="evidence" value="ECO:0007669"/>
    <property type="project" value="UniProtKB-UniRule"/>
</dbReference>
<dbReference type="AlphaFoldDB" id="A0A3D8J2E3"/>
<dbReference type="InterPro" id="IPR009051">
    <property type="entry name" value="Helical_ferredxn"/>
</dbReference>
<keyword evidence="4 6" id="KW-0408">Iron</keyword>
<dbReference type="GO" id="GO:0019154">
    <property type="term" value="F:glycolate dehydrogenase activity"/>
    <property type="evidence" value="ECO:0007669"/>
    <property type="project" value="UniProtKB-EC"/>
</dbReference>
<dbReference type="InterPro" id="IPR017900">
    <property type="entry name" value="4Fe4S_Fe_S_CS"/>
</dbReference>
<comment type="function">
    <text evidence="6">Component of a complex that catalyzes the oxidation of glycolate to glyoxylate.</text>
</comment>
<evidence type="ECO:0000256" key="3">
    <source>
        <dbReference type="ARBA" id="ARBA00022737"/>
    </source>
</evidence>
<keyword evidence="3" id="KW-0677">Repeat</keyword>
<dbReference type="PIRSF" id="PIRSF000139">
    <property type="entry name" value="Glc_ox_4Fe-4S"/>
    <property type="match status" value="1"/>
</dbReference>
<evidence type="ECO:0000256" key="2">
    <source>
        <dbReference type="ARBA" id="ARBA00022723"/>
    </source>
</evidence>
<keyword evidence="1 6" id="KW-0004">4Fe-4S</keyword>
<proteinExistence type="predicted"/>